<dbReference type="EMBL" id="FOVE01000012">
    <property type="protein sequence ID" value="SFN57242.1"/>
    <property type="molecule type" value="Genomic_DNA"/>
</dbReference>
<dbReference type="Proteomes" id="UP000242869">
    <property type="component" value="Unassembled WGS sequence"/>
</dbReference>
<name>A0A1I5A413_9NEIS</name>
<reference evidence="3" key="1">
    <citation type="submission" date="2016-10" db="EMBL/GenBank/DDBJ databases">
        <authorList>
            <person name="Varghese N."/>
            <person name="Submissions S."/>
        </authorList>
    </citation>
    <scope>NUCLEOTIDE SEQUENCE [LARGE SCALE GENOMIC DNA]</scope>
    <source>
        <strain evidence="3">DSM 6150</strain>
    </source>
</reference>
<dbReference type="InterPro" id="IPR024447">
    <property type="entry name" value="YXWGXW_rpt"/>
</dbReference>
<dbReference type="AlphaFoldDB" id="A0A1I5A413"/>
<evidence type="ECO:0000313" key="2">
    <source>
        <dbReference type="EMBL" id="SFN57242.1"/>
    </source>
</evidence>
<evidence type="ECO:0000313" key="3">
    <source>
        <dbReference type="Proteomes" id="UP000242869"/>
    </source>
</evidence>
<dbReference type="Pfam" id="PF12779">
    <property type="entry name" value="WXXGXW"/>
    <property type="match status" value="2"/>
</dbReference>
<dbReference type="STRING" id="83765.SAMN05660284_01798"/>
<proteinExistence type="predicted"/>
<protein>
    <submittedName>
        <fullName evidence="2">YXWGXW repeat-containing protein</fullName>
    </submittedName>
</protein>
<evidence type="ECO:0000256" key="1">
    <source>
        <dbReference type="SAM" id="MobiDB-lite"/>
    </source>
</evidence>
<organism evidence="2 3">
    <name type="scientific">Formivibrio citricus</name>
    <dbReference type="NCBI Taxonomy" id="83765"/>
    <lineage>
        <taxon>Bacteria</taxon>
        <taxon>Pseudomonadati</taxon>
        <taxon>Pseudomonadota</taxon>
        <taxon>Betaproteobacteria</taxon>
        <taxon>Neisseriales</taxon>
        <taxon>Chitinibacteraceae</taxon>
        <taxon>Formivibrio</taxon>
    </lineage>
</organism>
<sequence length="253" mass="29366">MQVGQAGSSLSFQRSMLNRHWRTQSEIGLFHRTSGHLYLYCRYDCHLPRGKDCIMKKRILLATLVATSALLGGCVVTTGGEPYYVETVRVAPPPLRVEYPGPPPVVGYIWIGGYWNWVGTRHVWVPGRWEAPRHGYIYVPHRWERSGDHWRPHGGRWERDTRPQPQPRPQPQHVPAPVKPRVEHNAPPRYESAPAIRHDSRPARVERDSRQTPVAAPQRQENENQPRADRDGKYRSGQDERRRPDRRGHDDDR</sequence>
<feature type="compositionally biased region" description="Basic and acidic residues" evidence="1">
    <location>
        <begin position="220"/>
        <end position="253"/>
    </location>
</feature>
<feature type="region of interest" description="Disordered" evidence="1">
    <location>
        <begin position="154"/>
        <end position="253"/>
    </location>
</feature>
<feature type="compositionally biased region" description="Pro residues" evidence="1">
    <location>
        <begin position="164"/>
        <end position="178"/>
    </location>
</feature>
<gene>
    <name evidence="2" type="ORF">SAMN05660284_01798</name>
</gene>
<feature type="compositionally biased region" description="Basic and acidic residues" evidence="1">
    <location>
        <begin position="196"/>
        <end position="210"/>
    </location>
</feature>
<keyword evidence="3" id="KW-1185">Reference proteome</keyword>
<accession>A0A1I5A413</accession>